<dbReference type="Pfam" id="PF25459">
    <property type="entry name" value="AIM3_BBC1_C"/>
    <property type="match status" value="1"/>
</dbReference>
<reference evidence="3 4" key="1">
    <citation type="journal article" date="2015" name="Front. Microbiol.">
        <title>Genome sequence of the plant growth promoting endophytic yeast Rhodotorula graminis WP1.</title>
        <authorList>
            <person name="Firrincieli A."/>
            <person name="Otillar R."/>
            <person name="Salamov A."/>
            <person name="Schmutz J."/>
            <person name="Khan Z."/>
            <person name="Redman R.S."/>
            <person name="Fleck N.D."/>
            <person name="Lindquist E."/>
            <person name="Grigoriev I.V."/>
            <person name="Doty S.L."/>
        </authorList>
    </citation>
    <scope>NUCLEOTIDE SEQUENCE [LARGE SCALE GENOMIC DNA]</scope>
    <source>
        <strain evidence="3 4">WP1</strain>
    </source>
</reference>
<feature type="region of interest" description="Disordered" evidence="1">
    <location>
        <begin position="1"/>
        <end position="35"/>
    </location>
</feature>
<evidence type="ECO:0000256" key="1">
    <source>
        <dbReference type="SAM" id="MobiDB-lite"/>
    </source>
</evidence>
<feature type="domain" description="BBC1/AIM3 cysteine proteinase-fold" evidence="2">
    <location>
        <begin position="238"/>
        <end position="365"/>
    </location>
</feature>
<feature type="compositionally biased region" description="Pro residues" evidence="1">
    <location>
        <begin position="10"/>
        <end position="26"/>
    </location>
</feature>
<dbReference type="GeneID" id="28974929"/>
<feature type="region of interest" description="Disordered" evidence="1">
    <location>
        <begin position="70"/>
        <end position="141"/>
    </location>
</feature>
<feature type="compositionally biased region" description="Low complexity" evidence="1">
    <location>
        <begin position="91"/>
        <end position="121"/>
    </location>
</feature>
<dbReference type="Proteomes" id="UP000053890">
    <property type="component" value="Unassembled WGS sequence"/>
</dbReference>
<dbReference type="InterPro" id="IPR057402">
    <property type="entry name" value="AIM3_BBC1_C"/>
</dbReference>
<evidence type="ECO:0000313" key="3">
    <source>
        <dbReference type="EMBL" id="KPV74308.1"/>
    </source>
</evidence>
<dbReference type="STRING" id="578459.A0A194S0Q3"/>
<proteinExistence type="predicted"/>
<name>A0A194S0Q3_RHOGW</name>
<feature type="non-terminal residue" evidence="3">
    <location>
        <position position="1"/>
    </location>
</feature>
<dbReference type="OrthoDB" id="3357271at2759"/>
<dbReference type="RefSeq" id="XP_018270357.1">
    <property type="nucleotide sequence ID" value="XM_018414481.1"/>
</dbReference>
<evidence type="ECO:0000259" key="2">
    <source>
        <dbReference type="Pfam" id="PF25459"/>
    </source>
</evidence>
<protein>
    <recommendedName>
        <fullName evidence="2">BBC1/AIM3 cysteine proteinase-fold domain-containing protein</fullName>
    </recommendedName>
</protein>
<dbReference type="AlphaFoldDB" id="A0A194S0Q3"/>
<accession>A0A194S0Q3</accession>
<dbReference type="EMBL" id="KQ474080">
    <property type="protein sequence ID" value="KPV74308.1"/>
    <property type="molecule type" value="Genomic_DNA"/>
</dbReference>
<keyword evidence="4" id="KW-1185">Reference proteome</keyword>
<sequence>HAVAHDLPTAAPPPSLPARTPAPSPPASRTVEPTPTWKAFSAFDERDKADLFSALDSFFGARLEITTTSYTTEVDEDEEPHAVEPAPYLPPSRAAAPPPVASASRPRLAPASSSLSSSPAPDRFAPTPKPPELHVPSYPPRESHSSAALSLLHYLTSHLFSSPWFVHSPSPTSSPLPPPLVGRTDLRFTASWSQRNSLKQHVGVALFADASVAWWRISWTAESERAGRAHLDAERDARYRPRPDVASWDAHALYAHSEALGAAVASFAEDAVERGEPVARGECWDLASEALGAAGAAASGGDKAFPSIGRTHGALLYHAAAGQDGTWTGGDAYVRAGDVVEWRSVRICEVGARRGEYMMLGDPDVRLL</sequence>
<evidence type="ECO:0000313" key="4">
    <source>
        <dbReference type="Proteomes" id="UP000053890"/>
    </source>
</evidence>
<gene>
    <name evidence="3" type="ORF">RHOBADRAFT_44795</name>
</gene>
<organism evidence="3 4">
    <name type="scientific">Rhodotorula graminis (strain WP1)</name>
    <dbReference type="NCBI Taxonomy" id="578459"/>
    <lineage>
        <taxon>Eukaryota</taxon>
        <taxon>Fungi</taxon>
        <taxon>Dikarya</taxon>
        <taxon>Basidiomycota</taxon>
        <taxon>Pucciniomycotina</taxon>
        <taxon>Microbotryomycetes</taxon>
        <taxon>Sporidiobolales</taxon>
        <taxon>Sporidiobolaceae</taxon>
        <taxon>Rhodotorula</taxon>
    </lineage>
</organism>